<dbReference type="Proteomes" id="UP000030686">
    <property type="component" value="Unassembled WGS sequence"/>
</dbReference>
<evidence type="ECO:0000313" key="1">
    <source>
        <dbReference type="EMBL" id="CDM27024.1"/>
    </source>
</evidence>
<dbReference type="AlphaFoldDB" id="W6PYI4"/>
<reference evidence="1" key="1">
    <citation type="journal article" date="2014" name="Nat. Commun.">
        <title>Multiple recent horizontal transfers of a large genomic region in cheese making fungi.</title>
        <authorList>
            <person name="Cheeseman K."/>
            <person name="Ropars J."/>
            <person name="Renault P."/>
            <person name="Dupont J."/>
            <person name="Gouzy J."/>
            <person name="Branca A."/>
            <person name="Abraham A.L."/>
            <person name="Ceppi M."/>
            <person name="Conseiller E."/>
            <person name="Debuchy R."/>
            <person name="Malagnac F."/>
            <person name="Goarin A."/>
            <person name="Silar P."/>
            <person name="Lacoste S."/>
            <person name="Sallet E."/>
            <person name="Bensimon A."/>
            <person name="Giraud T."/>
            <person name="Brygoo Y."/>
        </authorList>
    </citation>
    <scope>NUCLEOTIDE SEQUENCE [LARGE SCALE GENOMIC DNA]</scope>
    <source>
        <strain evidence="1">FM164</strain>
    </source>
</reference>
<proteinExistence type="predicted"/>
<gene>
    <name evidence="1" type="ORF">PROQFM164_S01g000833</name>
</gene>
<keyword evidence="2" id="KW-1185">Reference proteome</keyword>
<accession>W6PYI4</accession>
<evidence type="ECO:0000313" key="2">
    <source>
        <dbReference type="Proteomes" id="UP000030686"/>
    </source>
</evidence>
<protein>
    <submittedName>
        <fullName evidence="1">Genomic scaffold, ProqFM164S01</fullName>
    </submittedName>
</protein>
<organism evidence="1 2">
    <name type="scientific">Penicillium roqueforti (strain FM164)</name>
    <dbReference type="NCBI Taxonomy" id="1365484"/>
    <lineage>
        <taxon>Eukaryota</taxon>
        <taxon>Fungi</taxon>
        <taxon>Dikarya</taxon>
        <taxon>Ascomycota</taxon>
        <taxon>Pezizomycotina</taxon>
        <taxon>Eurotiomycetes</taxon>
        <taxon>Eurotiomycetidae</taxon>
        <taxon>Eurotiales</taxon>
        <taxon>Aspergillaceae</taxon>
        <taxon>Penicillium</taxon>
    </lineage>
</organism>
<dbReference type="EMBL" id="HG792015">
    <property type="protein sequence ID" value="CDM27024.1"/>
    <property type="molecule type" value="Genomic_DNA"/>
</dbReference>
<name>W6PYI4_PENRF</name>
<sequence>MLAVLPILCPVAQTWQHLSKECDMPVIWALQTLLATPTFYEALTKLKNLQTLAMRDTLRPTNEYTPQAALLAVLTEIY</sequence>